<name>A0A182XRM5_ANOQN</name>
<dbReference type="EnsemblMetazoa" id="AQUA014498-RA">
    <property type="protein sequence ID" value="AQUA014498-PA"/>
    <property type="gene ID" value="AQUA014498"/>
</dbReference>
<protein>
    <submittedName>
        <fullName evidence="1">Uncharacterized protein</fullName>
    </submittedName>
</protein>
<dbReference type="Proteomes" id="UP000076407">
    <property type="component" value="Unassembled WGS sequence"/>
</dbReference>
<dbReference type="AlphaFoldDB" id="A0A182XRM5"/>
<evidence type="ECO:0000313" key="1">
    <source>
        <dbReference type="EnsemblMetazoa" id="AQUA014498-PA"/>
    </source>
</evidence>
<dbReference type="VEuPathDB" id="VectorBase:AQUA014498"/>
<evidence type="ECO:0000313" key="2">
    <source>
        <dbReference type="Proteomes" id="UP000076407"/>
    </source>
</evidence>
<reference evidence="1" key="1">
    <citation type="submission" date="2020-05" db="UniProtKB">
        <authorList>
            <consortium name="EnsemblMetazoa"/>
        </authorList>
    </citation>
    <scope>IDENTIFICATION</scope>
    <source>
        <strain evidence="1">SANGQUA</strain>
    </source>
</reference>
<organism evidence="1 2">
    <name type="scientific">Anopheles quadriannulatus</name>
    <name type="common">Mosquito</name>
    <dbReference type="NCBI Taxonomy" id="34691"/>
    <lineage>
        <taxon>Eukaryota</taxon>
        <taxon>Metazoa</taxon>
        <taxon>Ecdysozoa</taxon>
        <taxon>Arthropoda</taxon>
        <taxon>Hexapoda</taxon>
        <taxon>Insecta</taxon>
        <taxon>Pterygota</taxon>
        <taxon>Neoptera</taxon>
        <taxon>Endopterygota</taxon>
        <taxon>Diptera</taxon>
        <taxon>Nematocera</taxon>
        <taxon>Culicoidea</taxon>
        <taxon>Culicidae</taxon>
        <taxon>Anophelinae</taxon>
        <taxon>Anopheles</taxon>
    </lineage>
</organism>
<sequence length="24" mass="3057">MIKKKQENWVQIEEEKDKKINKIR</sequence>
<proteinExistence type="predicted"/>
<accession>A0A182XRM5</accession>
<keyword evidence="2" id="KW-1185">Reference proteome</keyword>